<protein>
    <submittedName>
        <fullName evidence="1">GrpB family protein</fullName>
    </submittedName>
</protein>
<dbReference type="Pfam" id="PF04229">
    <property type="entry name" value="GrpB"/>
    <property type="match status" value="1"/>
</dbReference>
<organism evidence="1 2">
    <name type="scientific">Leeuwenhoekiella parthenopeia</name>
    <dbReference type="NCBI Taxonomy" id="2890320"/>
    <lineage>
        <taxon>Bacteria</taxon>
        <taxon>Pseudomonadati</taxon>
        <taxon>Bacteroidota</taxon>
        <taxon>Flavobacteriia</taxon>
        <taxon>Flavobacteriales</taxon>
        <taxon>Flavobacteriaceae</taxon>
        <taxon>Leeuwenhoekiella</taxon>
    </lineage>
</organism>
<dbReference type="PANTHER" id="PTHR34822">
    <property type="entry name" value="GRPB DOMAIN PROTEIN (AFU_ORTHOLOGUE AFUA_1G01530)"/>
    <property type="match status" value="1"/>
</dbReference>
<accession>A0ABS8GXT0</accession>
<evidence type="ECO:0000313" key="1">
    <source>
        <dbReference type="EMBL" id="MCC4214608.1"/>
    </source>
</evidence>
<dbReference type="InterPro" id="IPR043519">
    <property type="entry name" value="NT_sf"/>
</dbReference>
<sequence length="184" mass="21360">MLIEKYTSQWIEQFESLKLEIEHGLNGLNLPIEHVGSTSVPHLDSKPIIDLDIIYKNASEFKLLKARLTSIGYYHNGDQGIENREVFKRDKKGGHPVLDSIPHHLYVCKAQSEALQRHILTRDVLWKNEWARTTYQAMKYELAEKANQDKKRYAALKERYANAFFDQIIEKEKSGSGSRQESKD</sequence>
<dbReference type="PANTHER" id="PTHR34822:SF1">
    <property type="entry name" value="GRPB FAMILY PROTEIN"/>
    <property type="match status" value="1"/>
</dbReference>
<evidence type="ECO:0000313" key="2">
    <source>
        <dbReference type="Proteomes" id="UP001197770"/>
    </source>
</evidence>
<dbReference type="EMBL" id="JAJGMW010000034">
    <property type="protein sequence ID" value="MCC4214608.1"/>
    <property type="molecule type" value="Genomic_DNA"/>
</dbReference>
<dbReference type="InterPro" id="IPR007344">
    <property type="entry name" value="GrpB/CoaE"/>
</dbReference>
<dbReference type="SUPFAM" id="SSF81301">
    <property type="entry name" value="Nucleotidyltransferase"/>
    <property type="match status" value="1"/>
</dbReference>
<reference evidence="1 2" key="1">
    <citation type="submission" date="2021-11" db="EMBL/GenBank/DDBJ databases">
        <title>Seasonal and diel survey of microbial diversity of the Tyrrhenian coast.</title>
        <authorList>
            <person name="Gattoni G."/>
            <person name="Corral P."/>
        </authorList>
    </citation>
    <scope>NUCLEOTIDE SEQUENCE [LARGE SCALE GENOMIC DNA]</scope>
    <source>
        <strain evidence="1 2">Mr9</strain>
    </source>
</reference>
<proteinExistence type="predicted"/>
<keyword evidence="2" id="KW-1185">Reference proteome</keyword>
<dbReference type="RefSeq" id="WP_228231667.1">
    <property type="nucleotide sequence ID" value="NZ_JAJGMW010000034.1"/>
</dbReference>
<comment type="caution">
    <text evidence="1">The sequence shown here is derived from an EMBL/GenBank/DDBJ whole genome shotgun (WGS) entry which is preliminary data.</text>
</comment>
<name>A0ABS8GXT0_9FLAO</name>
<dbReference type="Proteomes" id="UP001197770">
    <property type="component" value="Unassembled WGS sequence"/>
</dbReference>
<gene>
    <name evidence="1" type="ORF">LLW17_17930</name>
</gene>
<dbReference type="Gene3D" id="3.30.460.10">
    <property type="entry name" value="Beta Polymerase, domain 2"/>
    <property type="match status" value="1"/>
</dbReference>